<dbReference type="Gene3D" id="2.40.50.140">
    <property type="entry name" value="Nucleic acid-binding proteins"/>
    <property type="match status" value="1"/>
</dbReference>
<dbReference type="SUPFAM" id="SSF109604">
    <property type="entry name" value="HD-domain/PDEase-like"/>
    <property type="match status" value="1"/>
</dbReference>
<dbReference type="CDD" id="cd04492">
    <property type="entry name" value="YhaM_OBF_like"/>
    <property type="match status" value="1"/>
</dbReference>
<dbReference type="OrthoDB" id="9778453at2"/>
<feature type="domain" description="OB" evidence="2">
    <location>
        <begin position="33"/>
        <end position="92"/>
    </location>
</feature>
<accession>A0A6I1MNT1</accession>
<dbReference type="Pfam" id="PF01966">
    <property type="entry name" value="HD"/>
    <property type="match status" value="1"/>
</dbReference>
<dbReference type="InterPro" id="IPR004365">
    <property type="entry name" value="NA-bd_OB_tRNA"/>
</dbReference>
<feature type="domain" description="HD" evidence="3">
    <location>
        <begin position="166"/>
        <end position="284"/>
    </location>
</feature>
<dbReference type="GO" id="GO:0031125">
    <property type="term" value="P:rRNA 3'-end processing"/>
    <property type="evidence" value="ECO:0007669"/>
    <property type="project" value="TreeGrafter"/>
</dbReference>
<name>A0A6I1MNT1_9CLOT</name>
<dbReference type="SUPFAM" id="SSF50249">
    <property type="entry name" value="Nucleic acid-binding proteins"/>
    <property type="match status" value="1"/>
</dbReference>
<keyword evidence="1" id="KW-0378">Hydrolase</keyword>
<dbReference type="InterPro" id="IPR012340">
    <property type="entry name" value="NA-bd_OB-fold"/>
</dbReference>
<protein>
    <submittedName>
        <fullName evidence="4">HD domain-containing protein</fullName>
    </submittedName>
</protein>
<comment type="caution">
    <text evidence="4">The sequence shown here is derived from an EMBL/GenBank/DDBJ whole genome shotgun (WGS) entry which is preliminary data.</text>
</comment>
<sequence>MNIVTKKINEFVQGERIEGFYLVKSIDLKTANANGKKYLDIVLGDSTGDISAKIWEVKEEHEQIKANTIVKVRGTINNWQSALQFKIEQIRNIDDSDNINLEDYVQTAPFDSQYMLEKIKNYVDEMKNEDIKNIVNHILVINEKKLIYYPAAKKNHHSIRSGLLFHIMTMLNLGKRVCEIYEFLNSDLIYAGVILHDLAKIHEMDSNELGIVNDYTLEGTLLGHITQGIKEVEIVGRKFNVEKNTITLLQHMILSHHYEPEYGSPVKPMIPEAEILHYLDIIDARMYDMKKVMGETPVGEFSERLWSLENRRIYNHGFNKEN</sequence>
<gene>
    <name evidence="4" type="ORF">GBZ86_02140</name>
</gene>
<organism evidence="4 5">
    <name type="scientific">Clostridium tarantellae</name>
    <dbReference type="NCBI Taxonomy" id="39493"/>
    <lineage>
        <taxon>Bacteria</taxon>
        <taxon>Bacillati</taxon>
        <taxon>Bacillota</taxon>
        <taxon>Clostridia</taxon>
        <taxon>Eubacteriales</taxon>
        <taxon>Clostridiaceae</taxon>
        <taxon>Clostridium</taxon>
    </lineage>
</organism>
<dbReference type="CDD" id="cd00077">
    <property type="entry name" value="HDc"/>
    <property type="match status" value="1"/>
</dbReference>
<evidence type="ECO:0000256" key="1">
    <source>
        <dbReference type="ARBA" id="ARBA00022801"/>
    </source>
</evidence>
<reference evidence="4 5" key="1">
    <citation type="submission" date="2019-10" db="EMBL/GenBank/DDBJ databases">
        <title>The Genome Sequence of Clostridium tarantellae Isolated from Fish Brain.</title>
        <authorList>
            <person name="Bano L."/>
            <person name="Kiel M."/>
            <person name="Sales G."/>
            <person name="Doxey A.C."/>
            <person name="Mansfield M.J."/>
            <person name="Schiavone M."/>
            <person name="Rossetto O."/>
            <person name="Pirazzini M."/>
            <person name="Dobrindt U."/>
            <person name="Montecucco C."/>
        </authorList>
    </citation>
    <scope>NUCLEOTIDE SEQUENCE [LARGE SCALE GENOMIC DNA]</scope>
    <source>
        <strain evidence="4 5">DSM 3997</strain>
    </source>
</reference>
<dbReference type="EMBL" id="WHJC01000012">
    <property type="protein sequence ID" value="MPQ42561.1"/>
    <property type="molecule type" value="Genomic_DNA"/>
</dbReference>
<evidence type="ECO:0000313" key="5">
    <source>
        <dbReference type="Proteomes" id="UP000430345"/>
    </source>
</evidence>
<evidence type="ECO:0000259" key="3">
    <source>
        <dbReference type="Pfam" id="PF01966"/>
    </source>
</evidence>
<dbReference type="GO" id="GO:0016787">
    <property type="term" value="F:hydrolase activity"/>
    <property type="evidence" value="ECO:0007669"/>
    <property type="project" value="UniProtKB-KW"/>
</dbReference>
<evidence type="ECO:0000313" key="4">
    <source>
        <dbReference type="EMBL" id="MPQ42561.1"/>
    </source>
</evidence>
<dbReference type="GO" id="GO:0003676">
    <property type="term" value="F:nucleic acid binding"/>
    <property type="evidence" value="ECO:0007669"/>
    <property type="project" value="InterPro"/>
</dbReference>
<dbReference type="PANTHER" id="PTHR37294:SF1">
    <property type="entry name" value="3'-5' EXORIBONUCLEASE YHAM"/>
    <property type="match status" value="1"/>
</dbReference>
<proteinExistence type="predicted"/>
<dbReference type="InterPro" id="IPR006674">
    <property type="entry name" value="HD_domain"/>
</dbReference>
<dbReference type="Proteomes" id="UP000430345">
    <property type="component" value="Unassembled WGS sequence"/>
</dbReference>
<dbReference type="InterPro" id="IPR050798">
    <property type="entry name" value="YhaM_exoribonuc/phosphodiest"/>
</dbReference>
<keyword evidence="5" id="KW-1185">Reference proteome</keyword>
<dbReference type="Pfam" id="PF01336">
    <property type="entry name" value="tRNA_anti-codon"/>
    <property type="match status" value="1"/>
</dbReference>
<dbReference type="InterPro" id="IPR003607">
    <property type="entry name" value="HD/PDEase_dom"/>
</dbReference>
<dbReference type="PANTHER" id="PTHR37294">
    <property type="entry name" value="3'-5' EXORIBONUCLEASE YHAM"/>
    <property type="match status" value="1"/>
</dbReference>
<dbReference type="Gene3D" id="1.10.3210.10">
    <property type="entry name" value="Hypothetical protein af1432"/>
    <property type="match status" value="1"/>
</dbReference>
<dbReference type="RefSeq" id="WP_152887297.1">
    <property type="nucleotide sequence ID" value="NZ_WHJC01000012.1"/>
</dbReference>
<dbReference type="AlphaFoldDB" id="A0A6I1MNT1"/>
<evidence type="ECO:0000259" key="2">
    <source>
        <dbReference type="Pfam" id="PF01336"/>
    </source>
</evidence>